<dbReference type="OrthoDB" id="10052741at2759"/>
<evidence type="ECO:0000313" key="3">
    <source>
        <dbReference type="EMBL" id="KAG7483972.1"/>
    </source>
</evidence>
<dbReference type="PANTHER" id="PTHR16271:SF10">
    <property type="entry name" value="F-BOX ONLY PROTEIN 46"/>
    <property type="match status" value="1"/>
</dbReference>
<gene>
    <name evidence="3" type="ORF">MATL_G00044070</name>
</gene>
<dbReference type="AlphaFoldDB" id="A0A9D3QCW5"/>
<evidence type="ECO:0000256" key="1">
    <source>
        <dbReference type="ARBA" id="ARBA00022786"/>
    </source>
</evidence>
<feature type="region of interest" description="Disordered" evidence="2">
    <location>
        <begin position="140"/>
        <end position="160"/>
    </location>
</feature>
<keyword evidence="1" id="KW-0833">Ubl conjugation pathway</keyword>
<proteinExistence type="predicted"/>
<sequence length="160" mass="17385">MMERDTFSQIRLWCPRPFGTYSQNKLCSVAAGDLLKGGGRGGGRDDDAAGCTPMEAVMREGAEEVVVSQNTPPILDPPPVPPDNQVEDGRVLLDTWYVIKPGNTKEKIAFFVAHQCSGAALLRPNTMKVKGRWGSDCTKAKRRRRCSYTPPAPPPTTPAG</sequence>
<dbReference type="PANTHER" id="PTHR16271">
    <property type="entry name" value="F-BOX ONLY PROTEIN 34/46 FAMILY MEMBER"/>
    <property type="match status" value="1"/>
</dbReference>
<protein>
    <submittedName>
        <fullName evidence="3">Uncharacterized protein</fullName>
    </submittedName>
</protein>
<feature type="compositionally biased region" description="Pro residues" evidence="2">
    <location>
        <begin position="150"/>
        <end position="160"/>
    </location>
</feature>
<dbReference type="Proteomes" id="UP001046870">
    <property type="component" value="Chromosome 3"/>
</dbReference>
<comment type="caution">
    <text evidence="3">The sequence shown here is derived from an EMBL/GenBank/DDBJ whole genome shotgun (WGS) entry which is preliminary data.</text>
</comment>
<dbReference type="EMBL" id="JAFDVH010000003">
    <property type="protein sequence ID" value="KAG7483972.1"/>
    <property type="molecule type" value="Genomic_DNA"/>
</dbReference>
<accession>A0A9D3QCW5</accession>
<evidence type="ECO:0000313" key="4">
    <source>
        <dbReference type="Proteomes" id="UP001046870"/>
    </source>
</evidence>
<dbReference type="InterPro" id="IPR039594">
    <property type="entry name" value="FBXO34/46"/>
</dbReference>
<organism evidence="3 4">
    <name type="scientific">Megalops atlanticus</name>
    <name type="common">Tarpon</name>
    <name type="synonym">Clupea gigantea</name>
    <dbReference type="NCBI Taxonomy" id="7932"/>
    <lineage>
        <taxon>Eukaryota</taxon>
        <taxon>Metazoa</taxon>
        <taxon>Chordata</taxon>
        <taxon>Craniata</taxon>
        <taxon>Vertebrata</taxon>
        <taxon>Euteleostomi</taxon>
        <taxon>Actinopterygii</taxon>
        <taxon>Neopterygii</taxon>
        <taxon>Teleostei</taxon>
        <taxon>Elopiformes</taxon>
        <taxon>Megalopidae</taxon>
        <taxon>Megalops</taxon>
    </lineage>
</organism>
<name>A0A9D3QCW5_MEGAT</name>
<evidence type="ECO:0000256" key="2">
    <source>
        <dbReference type="SAM" id="MobiDB-lite"/>
    </source>
</evidence>
<keyword evidence="4" id="KW-1185">Reference proteome</keyword>
<reference evidence="3" key="1">
    <citation type="submission" date="2021-01" db="EMBL/GenBank/DDBJ databases">
        <authorList>
            <person name="Zahm M."/>
            <person name="Roques C."/>
            <person name="Cabau C."/>
            <person name="Klopp C."/>
            <person name="Donnadieu C."/>
            <person name="Jouanno E."/>
            <person name="Lampietro C."/>
            <person name="Louis A."/>
            <person name="Herpin A."/>
            <person name="Echchiki A."/>
            <person name="Berthelot C."/>
            <person name="Parey E."/>
            <person name="Roest-Crollius H."/>
            <person name="Braasch I."/>
            <person name="Postlethwait J."/>
            <person name="Bobe J."/>
            <person name="Montfort J."/>
            <person name="Bouchez O."/>
            <person name="Begum T."/>
            <person name="Mejri S."/>
            <person name="Adams A."/>
            <person name="Chen W.-J."/>
            <person name="Guiguen Y."/>
        </authorList>
    </citation>
    <scope>NUCLEOTIDE SEQUENCE</scope>
    <source>
        <strain evidence="3">YG-15Mar2019-1</strain>
        <tissue evidence="3">Brain</tissue>
    </source>
</reference>